<proteinExistence type="predicted"/>
<evidence type="ECO:0000313" key="3">
    <source>
        <dbReference type="Proteomes" id="UP000325105"/>
    </source>
</evidence>
<dbReference type="Gene3D" id="3.40.50.2000">
    <property type="entry name" value="Glycogen Phosphorylase B"/>
    <property type="match status" value="2"/>
</dbReference>
<sequence>MNKVLLSHPTGNANVRAALDGLHSANMLHSFHTSVATYPNNIFGLLSKLPGGKEFLKRSYPVYNQQFTKQYPYKELGRMLCSKLKLRSPIIHEKGIFSVDEIYQSIDREVANYIDRQNDMAGIYAYEDGALASFQAAGKMGKICLYDLPIGYWRSMRRFLEKEKEEKPEWAMTLGGFKDSEAKLQRKDQELALASRIYVASSFTKKTLTEYPGLLAPVEVIPYGFPMANTGREYISPSDRKLRLLYVGGLSQRKGIAYLFDAIKGLEAYVELTVVGRGDIEKCPALQKALLQHRYISALPHQRILELMASHDVLVFPSLFEGFGLVITEAMSQGTPVITTDRTCGPDIIQHGENGWLIDAGTANAIREQIMYILESPQEIKRVGENALHTATLRSWLQYGIELISSIQRNM</sequence>
<keyword evidence="2" id="KW-0808">Transferase</keyword>
<keyword evidence="3" id="KW-1185">Reference proteome</keyword>
<dbReference type="PANTHER" id="PTHR45947:SF3">
    <property type="entry name" value="SULFOQUINOVOSYL TRANSFERASE SQD2"/>
    <property type="match status" value="1"/>
</dbReference>
<organism evidence="2 3">
    <name type="scientific">Sphingobacterium allocomposti</name>
    <dbReference type="NCBI Taxonomy" id="415956"/>
    <lineage>
        <taxon>Bacteria</taxon>
        <taxon>Pseudomonadati</taxon>
        <taxon>Bacteroidota</taxon>
        <taxon>Sphingobacteriia</taxon>
        <taxon>Sphingobacteriales</taxon>
        <taxon>Sphingobacteriaceae</taxon>
        <taxon>Sphingobacterium</taxon>
    </lineage>
</organism>
<dbReference type="SUPFAM" id="SSF53756">
    <property type="entry name" value="UDP-Glycosyltransferase/glycogen phosphorylase"/>
    <property type="match status" value="1"/>
</dbReference>
<protein>
    <submittedName>
        <fullName evidence="2">Glycosyl transferase family 1</fullName>
    </submittedName>
</protein>
<dbReference type="EMBL" id="VNHX01000022">
    <property type="protein sequence ID" value="TYP91080.1"/>
    <property type="molecule type" value="Genomic_DNA"/>
</dbReference>
<gene>
    <name evidence="2" type="ORF">BC792_12247</name>
</gene>
<dbReference type="Pfam" id="PF00534">
    <property type="entry name" value="Glycos_transf_1"/>
    <property type="match status" value="1"/>
</dbReference>
<evidence type="ECO:0000259" key="1">
    <source>
        <dbReference type="Pfam" id="PF00534"/>
    </source>
</evidence>
<dbReference type="OrthoDB" id="9811239at2"/>
<dbReference type="InterPro" id="IPR050194">
    <property type="entry name" value="Glycosyltransferase_grp1"/>
</dbReference>
<evidence type="ECO:0000313" key="2">
    <source>
        <dbReference type="EMBL" id="TYP91080.1"/>
    </source>
</evidence>
<name>A0A5S5D531_9SPHI</name>
<feature type="domain" description="Glycosyl transferase family 1" evidence="1">
    <location>
        <begin position="239"/>
        <end position="387"/>
    </location>
</feature>
<dbReference type="Proteomes" id="UP000325105">
    <property type="component" value="Unassembled WGS sequence"/>
</dbReference>
<dbReference type="GO" id="GO:0016757">
    <property type="term" value="F:glycosyltransferase activity"/>
    <property type="evidence" value="ECO:0007669"/>
    <property type="project" value="InterPro"/>
</dbReference>
<dbReference type="AlphaFoldDB" id="A0A5S5D531"/>
<dbReference type="InterPro" id="IPR001296">
    <property type="entry name" value="Glyco_trans_1"/>
</dbReference>
<comment type="caution">
    <text evidence="2">The sequence shown here is derived from an EMBL/GenBank/DDBJ whole genome shotgun (WGS) entry which is preliminary data.</text>
</comment>
<dbReference type="CDD" id="cd03801">
    <property type="entry name" value="GT4_PimA-like"/>
    <property type="match status" value="1"/>
</dbReference>
<reference evidence="2 3" key="1">
    <citation type="submission" date="2019-07" db="EMBL/GenBank/DDBJ databases">
        <title>Genomic Encyclopedia of Archaeal and Bacterial Type Strains, Phase II (KMG-II): from individual species to whole genera.</title>
        <authorList>
            <person name="Goeker M."/>
        </authorList>
    </citation>
    <scope>NUCLEOTIDE SEQUENCE [LARGE SCALE GENOMIC DNA]</scope>
    <source>
        <strain evidence="2 3">DSM 18850</strain>
    </source>
</reference>
<dbReference type="PANTHER" id="PTHR45947">
    <property type="entry name" value="SULFOQUINOVOSYL TRANSFERASE SQD2"/>
    <property type="match status" value="1"/>
</dbReference>
<accession>A0A5S5D531</accession>
<dbReference type="RefSeq" id="WP_148909765.1">
    <property type="nucleotide sequence ID" value="NZ_VNHX01000022.1"/>
</dbReference>